<accession>A0A1G8J4I3</accession>
<name>A0A1G8J4I3_9ACTN</name>
<dbReference type="EMBL" id="FNCN01000041">
    <property type="protein sequence ID" value="SDI25897.1"/>
    <property type="molecule type" value="Genomic_DNA"/>
</dbReference>
<dbReference type="STRING" id="504805.SAMN05421505_1412"/>
<gene>
    <name evidence="2" type="ORF">SAMN05421505_1412</name>
</gene>
<sequence>MLQLQPEDLSASDRPMQHPFVEHNPERRRVRARKYLLPLHPCLDQLFYLLLRRAGYAPQYGSRIVLGLQQSRNKERLPRVASTEVVYEFDLATSVATVK</sequence>
<evidence type="ECO:0000313" key="3">
    <source>
        <dbReference type="Proteomes" id="UP000198923"/>
    </source>
</evidence>
<dbReference type="AlphaFoldDB" id="A0A1G8J4I3"/>
<dbReference type="Proteomes" id="UP000198923">
    <property type="component" value="Unassembled WGS sequence"/>
</dbReference>
<protein>
    <submittedName>
        <fullName evidence="2">Uncharacterized protein</fullName>
    </submittedName>
</protein>
<evidence type="ECO:0000256" key="1">
    <source>
        <dbReference type="SAM" id="MobiDB-lite"/>
    </source>
</evidence>
<feature type="region of interest" description="Disordered" evidence="1">
    <location>
        <begin position="1"/>
        <end position="24"/>
    </location>
</feature>
<reference evidence="2 3" key="1">
    <citation type="submission" date="2016-10" db="EMBL/GenBank/DDBJ databases">
        <authorList>
            <person name="de Groot N.N."/>
        </authorList>
    </citation>
    <scope>NUCLEOTIDE SEQUENCE [LARGE SCALE GENOMIC DNA]</scope>
    <source>
        <strain evidence="2 3">CPCC 201354</strain>
    </source>
</reference>
<keyword evidence="3" id="KW-1185">Reference proteome</keyword>
<evidence type="ECO:0000313" key="2">
    <source>
        <dbReference type="EMBL" id="SDI25897.1"/>
    </source>
</evidence>
<proteinExistence type="predicted"/>
<organism evidence="2 3">
    <name type="scientific">Sinosporangium album</name>
    <dbReference type="NCBI Taxonomy" id="504805"/>
    <lineage>
        <taxon>Bacteria</taxon>
        <taxon>Bacillati</taxon>
        <taxon>Actinomycetota</taxon>
        <taxon>Actinomycetes</taxon>
        <taxon>Streptosporangiales</taxon>
        <taxon>Streptosporangiaceae</taxon>
        <taxon>Sinosporangium</taxon>
    </lineage>
</organism>